<dbReference type="AlphaFoldDB" id="A0A0F9L1X7"/>
<gene>
    <name evidence="2" type="ORF">LCGC14_1566210</name>
</gene>
<reference evidence="2" key="1">
    <citation type="journal article" date="2015" name="Nature">
        <title>Complex archaea that bridge the gap between prokaryotes and eukaryotes.</title>
        <authorList>
            <person name="Spang A."/>
            <person name="Saw J.H."/>
            <person name="Jorgensen S.L."/>
            <person name="Zaremba-Niedzwiedzka K."/>
            <person name="Martijn J."/>
            <person name="Lind A.E."/>
            <person name="van Eijk R."/>
            <person name="Schleper C."/>
            <person name="Guy L."/>
            <person name="Ettema T.J."/>
        </authorList>
    </citation>
    <scope>NUCLEOTIDE SEQUENCE</scope>
</reference>
<dbReference type="CDD" id="cd12820">
    <property type="entry name" value="LbR_YadA-like"/>
    <property type="match status" value="1"/>
</dbReference>
<accession>A0A0F9L1X7</accession>
<evidence type="ECO:0000313" key="2">
    <source>
        <dbReference type="EMBL" id="KKM30265.1"/>
    </source>
</evidence>
<comment type="caution">
    <text evidence="2">The sequence shown here is derived from an EMBL/GenBank/DDBJ whole genome shotgun (WGS) entry which is preliminary data.</text>
</comment>
<sequence>MNKFFNTMALVFAILAITSWLNATPYPTGGGEDAFTAESTPGTNPTATGTDAIGIGDGAVSGNAAGDNSTIAIGASATSTGDDSIAIGENTDATGDNSIAIGGNTADVTSADAIGLRAIAIGNNSLADATSTIAIGVSSDAGGVDAIAIGSAANANGVSGVALGDAANASGANCIAIGGQAVAAEGPKCTAADSVALGQNVTADDIGELAYASGWFVATSDAHTSIFVLRNQTTDATQTEIFADGSAGDISVPSDCSVSFRANIVARRTDVDGESAAYLLVGAIDNNAGTTALVGTISKTVIGEDTAAWDVTATADDTNDGINILVTGEAAKTIRWVARTEIVEVCG</sequence>
<proteinExistence type="predicted"/>
<protein>
    <recommendedName>
        <fullName evidence="1">Trimeric autotransporter adhesin YadA-like head domain-containing protein</fullName>
    </recommendedName>
</protein>
<dbReference type="SUPFAM" id="SSF101967">
    <property type="entry name" value="Adhesin YadA, collagen-binding domain"/>
    <property type="match status" value="2"/>
</dbReference>
<feature type="domain" description="Trimeric autotransporter adhesin YadA-like head" evidence="1">
    <location>
        <begin position="155"/>
        <end position="181"/>
    </location>
</feature>
<dbReference type="InterPro" id="IPR011049">
    <property type="entry name" value="Serralysin-like_metalloprot_C"/>
</dbReference>
<dbReference type="Pfam" id="PF05658">
    <property type="entry name" value="YadA_head"/>
    <property type="match status" value="3"/>
</dbReference>
<dbReference type="EMBL" id="LAZR01012156">
    <property type="protein sequence ID" value="KKM30265.1"/>
    <property type="molecule type" value="Genomic_DNA"/>
</dbReference>
<feature type="domain" description="Trimeric autotransporter adhesin YadA-like head" evidence="1">
    <location>
        <begin position="113"/>
        <end position="137"/>
    </location>
</feature>
<name>A0A0F9L1X7_9ZZZZ</name>
<evidence type="ECO:0000259" key="1">
    <source>
        <dbReference type="Pfam" id="PF05658"/>
    </source>
</evidence>
<feature type="domain" description="Trimeric autotransporter adhesin YadA-like head" evidence="1">
    <location>
        <begin position="80"/>
        <end position="105"/>
    </location>
</feature>
<dbReference type="GO" id="GO:0019867">
    <property type="term" value="C:outer membrane"/>
    <property type="evidence" value="ECO:0007669"/>
    <property type="project" value="InterPro"/>
</dbReference>
<dbReference type="Gene3D" id="2.150.10.10">
    <property type="entry name" value="Serralysin-like metalloprotease, C-terminal"/>
    <property type="match status" value="2"/>
</dbReference>
<organism evidence="2">
    <name type="scientific">marine sediment metagenome</name>
    <dbReference type="NCBI Taxonomy" id="412755"/>
    <lineage>
        <taxon>unclassified sequences</taxon>
        <taxon>metagenomes</taxon>
        <taxon>ecological metagenomes</taxon>
    </lineage>
</organism>
<dbReference type="InterPro" id="IPR008640">
    <property type="entry name" value="Adhesin_Head_dom"/>
</dbReference>